<dbReference type="STRING" id="561176.SAMN04488561_1354"/>
<protein>
    <recommendedName>
        <fullName evidence="3">Asp23 family, cell envelope-related function</fullName>
    </recommendedName>
</protein>
<name>A0A1H5IZM8_9ACTN</name>
<evidence type="ECO:0008006" key="3">
    <source>
        <dbReference type="Google" id="ProtNLM"/>
    </source>
</evidence>
<evidence type="ECO:0000313" key="2">
    <source>
        <dbReference type="Proteomes" id="UP000181980"/>
    </source>
</evidence>
<keyword evidence="2" id="KW-1185">Reference proteome</keyword>
<sequence length="154" mass="16210">MALTPGSGDDPGTAVVDRAASALRGYTDHGWTASSQRILQSVLAATRRSRPVRAHDGAGVFHVSDQVVTSHLQAAVDAVDGVQATHVRLDLDGDLLTSLLVTVAVRYPEPVHPLAESVRRAAYETVRSVLGADAPPLPAARIDVHIGDVDERPA</sequence>
<accession>A0A1H5IZM8</accession>
<dbReference type="Proteomes" id="UP000181980">
    <property type="component" value="Unassembled WGS sequence"/>
</dbReference>
<dbReference type="OrthoDB" id="5187673at2"/>
<dbReference type="RefSeq" id="WP_069114603.1">
    <property type="nucleotide sequence ID" value="NZ_FNUC01000003.1"/>
</dbReference>
<reference evidence="2" key="1">
    <citation type="submission" date="2016-10" db="EMBL/GenBank/DDBJ databases">
        <authorList>
            <person name="Varghese N."/>
            <person name="Submissions S."/>
        </authorList>
    </citation>
    <scope>NUCLEOTIDE SEQUENCE [LARGE SCALE GENOMIC DNA]</scope>
    <source>
        <strain evidence="2">DSM 45237</strain>
    </source>
</reference>
<dbReference type="EMBL" id="FNUC01000003">
    <property type="protein sequence ID" value="SEE44858.1"/>
    <property type="molecule type" value="Genomic_DNA"/>
</dbReference>
<dbReference type="AlphaFoldDB" id="A0A1H5IZM8"/>
<gene>
    <name evidence="1" type="ORF">SAMN04488561_1354</name>
</gene>
<organism evidence="1 2">
    <name type="scientific">Jiangella alba</name>
    <dbReference type="NCBI Taxonomy" id="561176"/>
    <lineage>
        <taxon>Bacteria</taxon>
        <taxon>Bacillati</taxon>
        <taxon>Actinomycetota</taxon>
        <taxon>Actinomycetes</taxon>
        <taxon>Jiangellales</taxon>
        <taxon>Jiangellaceae</taxon>
        <taxon>Jiangella</taxon>
    </lineage>
</organism>
<proteinExistence type="predicted"/>
<evidence type="ECO:0000313" key="1">
    <source>
        <dbReference type="EMBL" id="SEE44858.1"/>
    </source>
</evidence>